<gene>
    <name evidence="1" type="ORF">CM240_3076</name>
</gene>
<evidence type="ECO:0000313" key="2">
    <source>
        <dbReference type="Proteomes" id="UP000019426"/>
    </source>
</evidence>
<dbReference type="NCBIfam" id="TIGR00266">
    <property type="entry name" value="TIGR00266 family protein"/>
    <property type="match status" value="1"/>
</dbReference>
<evidence type="ECO:0008006" key="3">
    <source>
        <dbReference type="Google" id="ProtNLM"/>
    </source>
</evidence>
<dbReference type="Proteomes" id="UP000019426">
    <property type="component" value="Chromosome M2/40_rep2"/>
</dbReference>
<dbReference type="PATRIC" id="fig|1216932.3.peg.3042"/>
<dbReference type="EMBL" id="HG917869">
    <property type="protein sequence ID" value="CDM70193.1"/>
    <property type="molecule type" value="Genomic_DNA"/>
</dbReference>
<keyword evidence="2" id="KW-1185">Reference proteome</keyword>
<dbReference type="InterPro" id="IPR002838">
    <property type="entry name" value="AIM24"/>
</dbReference>
<dbReference type="InterPro" id="IPR036983">
    <property type="entry name" value="AIM24_sf"/>
</dbReference>
<evidence type="ECO:0000313" key="1">
    <source>
        <dbReference type="EMBL" id="CDM70193.1"/>
    </source>
</evidence>
<dbReference type="SUPFAM" id="SSF51219">
    <property type="entry name" value="TRAP-like"/>
    <property type="match status" value="1"/>
</dbReference>
<accession>W6S0C3</accession>
<name>W6S0C3_9CLOT</name>
<dbReference type="KEGG" id="clt:CM240_3076"/>
<reference evidence="1 2" key="1">
    <citation type="submission" date="2013-11" db="EMBL/GenBank/DDBJ databases">
        <title>Complete genome sequence of Clostridum sp. M2/40.</title>
        <authorList>
            <person name="Wibberg D."/>
            <person name="Puehler A."/>
            <person name="Schlueter A."/>
        </authorList>
    </citation>
    <scope>NUCLEOTIDE SEQUENCE [LARGE SCALE GENOMIC DNA]</scope>
    <source>
        <strain evidence="2">M2/40</strain>
    </source>
</reference>
<dbReference type="Pfam" id="PF01987">
    <property type="entry name" value="AIM24"/>
    <property type="match status" value="1"/>
</dbReference>
<dbReference type="InterPro" id="IPR016031">
    <property type="entry name" value="Trp_RNA-bd_attenuator-like_dom"/>
</dbReference>
<proteinExistence type="predicted"/>
<dbReference type="PANTHER" id="PTHR43657:SF1">
    <property type="entry name" value="ALTERED INHERITANCE OF MITOCHONDRIA PROTEIN 24, MITOCHONDRIAL"/>
    <property type="match status" value="1"/>
</dbReference>
<dbReference type="HOGENOM" id="CLU_040551_4_1_9"/>
<protein>
    <recommendedName>
        <fullName evidence="3">TIGR00266 family protein</fullName>
    </recommendedName>
</protein>
<organism evidence="1 2">
    <name type="scientific">Clostridium bornimense</name>
    <dbReference type="NCBI Taxonomy" id="1216932"/>
    <lineage>
        <taxon>Bacteria</taxon>
        <taxon>Bacillati</taxon>
        <taxon>Bacillota</taxon>
        <taxon>Clostridia</taxon>
        <taxon>Eubacteriales</taxon>
        <taxon>Clostridiaceae</taxon>
        <taxon>Clostridium</taxon>
    </lineage>
</organism>
<sequence length="218" mass="23579">MEERFQLMYGNTNKVLKINAKMGDKYTVEAGAMVSMSDVFEIKAKTGGLGKTLGRMFSGKSMFIQHFTAREDGELLLAPQFLGDIEIIEMDGSKNYRLGKSSFLASTSGIDVKTKSGGLNGMLSGEGLIQMEVMGTGTLFISAYGAIHKKSLCAGESYIVDSNHLVLWDSNLRYTTELASGFFGSIVGGEGLVCKFQGPGDIWLQTRNPANLLVNSSK</sequence>
<dbReference type="AlphaFoldDB" id="W6S0C3"/>
<dbReference type="Gene3D" id="3.60.160.10">
    <property type="entry name" value="Mitochondrial biogenesis AIM24"/>
    <property type="match status" value="1"/>
</dbReference>
<dbReference type="RefSeq" id="WP_044040334.1">
    <property type="nucleotide sequence ID" value="NZ_HG917869.1"/>
</dbReference>
<dbReference type="PANTHER" id="PTHR43657">
    <property type="entry name" value="TRYPTOPHAN RNA-BINDING ATTENUATOR PROTEIN-LIKE PROTEIN"/>
    <property type="match status" value="1"/>
</dbReference>
<dbReference type="eggNOG" id="COG2013">
    <property type="taxonomic scope" value="Bacteria"/>
</dbReference>
<dbReference type="STRING" id="1216932.CM240_3076"/>
<dbReference type="OrthoDB" id="9779518at2"/>